<dbReference type="PIRSF" id="PIRSF001213">
    <property type="entry name" value="Psome_endopept_beta"/>
    <property type="match status" value="1"/>
</dbReference>
<dbReference type="GO" id="GO:0051603">
    <property type="term" value="P:proteolysis involved in protein catabolic process"/>
    <property type="evidence" value="ECO:0007669"/>
    <property type="project" value="InterPro"/>
</dbReference>
<dbReference type="FunCoup" id="A0A0C3BMR5">
    <property type="interactions" value="856"/>
</dbReference>
<dbReference type="InParanoid" id="A0A0C3BMR5"/>
<evidence type="ECO:0000313" key="5">
    <source>
        <dbReference type="EMBL" id="KIM87768.1"/>
    </source>
</evidence>
<keyword evidence="1 4" id="KW-0963">Cytoplasm</keyword>
<dbReference type="PROSITE" id="PS00854">
    <property type="entry name" value="PROTEASOME_BETA_1"/>
    <property type="match status" value="1"/>
</dbReference>
<keyword evidence="6" id="KW-1185">Reference proteome</keyword>
<evidence type="ECO:0000313" key="6">
    <source>
        <dbReference type="Proteomes" id="UP000054166"/>
    </source>
</evidence>
<keyword evidence="2 4" id="KW-0647">Proteasome</keyword>
<dbReference type="STRING" id="765440.A0A0C3BMR5"/>
<dbReference type="Pfam" id="PF00227">
    <property type="entry name" value="Proteasome"/>
    <property type="match status" value="1"/>
</dbReference>
<dbReference type="HOGENOM" id="CLU_072435_0_1_1"/>
<dbReference type="Gene3D" id="3.60.20.10">
    <property type="entry name" value="Glutamine Phosphoribosylpyrophosphate, subunit 1, domain 1"/>
    <property type="match status" value="1"/>
</dbReference>
<dbReference type="CDD" id="cd03760">
    <property type="entry name" value="proteasome_beta_type_4"/>
    <property type="match status" value="1"/>
</dbReference>
<dbReference type="GO" id="GO:0005737">
    <property type="term" value="C:cytoplasm"/>
    <property type="evidence" value="ECO:0007669"/>
    <property type="project" value="UniProtKB-SubCell"/>
</dbReference>
<dbReference type="GO" id="GO:0019774">
    <property type="term" value="C:proteasome core complex, beta-subunit complex"/>
    <property type="evidence" value="ECO:0007669"/>
    <property type="project" value="UniProtKB-UniRule"/>
</dbReference>
<sequence length="266" mass="29430">MDHFPTNWGRPRNDAHDAYGTYPIAERPYNGPKDSFSEGVQHTQQPIVTGTSVLAIKYKDGIMMAADNLASYGSLARFKDVQRLHTVGNHTVIGAGGDMSDFQYIQNILDELIIDEFTAQDGHSLGPAEIHEYLAQVLYARRSKMDPLWNSLLVGGFKDGKKFLAYVDLLGTTYSASTLATGYGAYIAQPLLRSAVENNEDTLTEEAARKIIEDSMRVLFYRDARSINKYQIATITAAGTSISESNHLETSWDFAEGIRGYGAQTQ</sequence>
<gene>
    <name evidence="5" type="ORF">PILCRDRAFT_814483</name>
</gene>
<dbReference type="Proteomes" id="UP000054166">
    <property type="component" value="Unassembled WGS sequence"/>
</dbReference>
<comment type="similarity">
    <text evidence="4">Belongs to the peptidase T1B family.</text>
</comment>
<dbReference type="InterPro" id="IPR029055">
    <property type="entry name" value="Ntn_hydrolases_N"/>
</dbReference>
<dbReference type="InterPro" id="IPR016295">
    <property type="entry name" value="Proteasome_beta4"/>
</dbReference>
<accession>A0A0C3BMR5</accession>
<comment type="subcellular location">
    <subcellularLocation>
        <location evidence="4">Cytoplasm</location>
    </subcellularLocation>
    <subcellularLocation>
        <location evidence="4">Nucleus</location>
    </subcellularLocation>
</comment>
<dbReference type="PROSITE" id="PS51476">
    <property type="entry name" value="PROTEASOME_BETA_2"/>
    <property type="match status" value="1"/>
</dbReference>
<dbReference type="InterPro" id="IPR016050">
    <property type="entry name" value="Proteasome_bsu_CS"/>
</dbReference>
<proteinExistence type="inferred from homology"/>
<name>A0A0C3BMR5_PILCF</name>
<dbReference type="InterPro" id="IPR023333">
    <property type="entry name" value="Proteasome_suB-type"/>
</dbReference>
<reference evidence="6" key="2">
    <citation type="submission" date="2015-01" db="EMBL/GenBank/DDBJ databases">
        <title>Evolutionary Origins and Diversification of the Mycorrhizal Mutualists.</title>
        <authorList>
            <consortium name="DOE Joint Genome Institute"/>
            <consortium name="Mycorrhizal Genomics Consortium"/>
            <person name="Kohler A."/>
            <person name="Kuo A."/>
            <person name="Nagy L.G."/>
            <person name="Floudas D."/>
            <person name="Copeland A."/>
            <person name="Barry K.W."/>
            <person name="Cichocki N."/>
            <person name="Veneault-Fourrey C."/>
            <person name="LaButti K."/>
            <person name="Lindquist E.A."/>
            <person name="Lipzen A."/>
            <person name="Lundell T."/>
            <person name="Morin E."/>
            <person name="Murat C."/>
            <person name="Riley R."/>
            <person name="Ohm R."/>
            <person name="Sun H."/>
            <person name="Tunlid A."/>
            <person name="Henrissat B."/>
            <person name="Grigoriev I.V."/>
            <person name="Hibbett D.S."/>
            <person name="Martin F."/>
        </authorList>
    </citation>
    <scope>NUCLEOTIDE SEQUENCE [LARGE SCALE GENOMIC DNA]</scope>
    <source>
        <strain evidence="6">F 1598</strain>
    </source>
</reference>
<evidence type="ECO:0000256" key="1">
    <source>
        <dbReference type="ARBA" id="ARBA00022490"/>
    </source>
</evidence>
<dbReference type="PANTHER" id="PTHR32194:SF6">
    <property type="entry name" value="PROTEASOME SUBUNIT BETA"/>
    <property type="match status" value="1"/>
</dbReference>
<protein>
    <recommendedName>
        <fullName evidence="4">Proteasome subunit beta</fullName>
    </recommendedName>
</protein>
<comment type="function">
    <text evidence="4">Non-catalytic component of the proteasome.</text>
</comment>
<dbReference type="GO" id="GO:0005634">
    <property type="term" value="C:nucleus"/>
    <property type="evidence" value="ECO:0007669"/>
    <property type="project" value="UniProtKB-SubCell"/>
</dbReference>
<evidence type="ECO:0000256" key="4">
    <source>
        <dbReference type="PIRNR" id="PIRNR001213"/>
    </source>
</evidence>
<dbReference type="SUPFAM" id="SSF56235">
    <property type="entry name" value="N-terminal nucleophile aminohydrolases (Ntn hydrolases)"/>
    <property type="match status" value="1"/>
</dbReference>
<evidence type="ECO:0000256" key="2">
    <source>
        <dbReference type="ARBA" id="ARBA00022942"/>
    </source>
</evidence>
<evidence type="ECO:0000256" key="3">
    <source>
        <dbReference type="ARBA" id="ARBA00023242"/>
    </source>
</evidence>
<dbReference type="PANTHER" id="PTHR32194">
    <property type="entry name" value="METALLOPROTEASE TLDD"/>
    <property type="match status" value="1"/>
</dbReference>
<dbReference type="FunFam" id="3.60.20.10:FF:000014">
    <property type="entry name" value="Proteasome subunit beta type-7"/>
    <property type="match status" value="1"/>
</dbReference>
<dbReference type="OrthoDB" id="10248542at2759"/>
<reference evidence="5 6" key="1">
    <citation type="submission" date="2014-04" db="EMBL/GenBank/DDBJ databases">
        <authorList>
            <consortium name="DOE Joint Genome Institute"/>
            <person name="Kuo A."/>
            <person name="Tarkka M."/>
            <person name="Buscot F."/>
            <person name="Kohler A."/>
            <person name="Nagy L.G."/>
            <person name="Floudas D."/>
            <person name="Copeland A."/>
            <person name="Barry K.W."/>
            <person name="Cichocki N."/>
            <person name="Veneault-Fourrey C."/>
            <person name="LaButti K."/>
            <person name="Lindquist E.A."/>
            <person name="Lipzen A."/>
            <person name="Lundell T."/>
            <person name="Morin E."/>
            <person name="Murat C."/>
            <person name="Sun H."/>
            <person name="Tunlid A."/>
            <person name="Henrissat B."/>
            <person name="Grigoriev I.V."/>
            <person name="Hibbett D.S."/>
            <person name="Martin F."/>
            <person name="Nordberg H.P."/>
            <person name="Cantor M.N."/>
            <person name="Hua S.X."/>
        </authorList>
    </citation>
    <scope>NUCLEOTIDE SEQUENCE [LARGE SCALE GENOMIC DNA]</scope>
    <source>
        <strain evidence="5 6">F 1598</strain>
    </source>
</reference>
<dbReference type="EMBL" id="KN832978">
    <property type="protein sequence ID" value="KIM87768.1"/>
    <property type="molecule type" value="Genomic_DNA"/>
</dbReference>
<dbReference type="InterPro" id="IPR001353">
    <property type="entry name" value="Proteasome_sua/b"/>
</dbReference>
<organism evidence="5 6">
    <name type="scientific">Piloderma croceum (strain F 1598)</name>
    <dbReference type="NCBI Taxonomy" id="765440"/>
    <lineage>
        <taxon>Eukaryota</taxon>
        <taxon>Fungi</taxon>
        <taxon>Dikarya</taxon>
        <taxon>Basidiomycota</taxon>
        <taxon>Agaricomycotina</taxon>
        <taxon>Agaricomycetes</taxon>
        <taxon>Agaricomycetidae</taxon>
        <taxon>Atheliales</taxon>
        <taxon>Atheliaceae</taxon>
        <taxon>Piloderma</taxon>
    </lineage>
</organism>
<keyword evidence="3 4" id="KW-0539">Nucleus</keyword>
<dbReference type="AlphaFoldDB" id="A0A0C3BMR5"/>